<dbReference type="AlphaFoldDB" id="W9RT77"/>
<keyword evidence="8" id="KW-1185">Reference proteome</keyword>
<dbReference type="GO" id="GO:0015297">
    <property type="term" value="F:antiporter activity"/>
    <property type="evidence" value="ECO:0007669"/>
    <property type="project" value="InterPro"/>
</dbReference>
<evidence type="ECO:0000313" key="8">
    <source>
        <dbReference type="Proteomes" id="UP000030645"/>
    </source>
</evidence>
<evidence type="ECO:0000256" key="3">
    <source>
        <dbReference type="ARBA" id="ARBA00022692"/>
    </source>
</evidence>
<dbReference type="InterPro" id="IPR045069">
    <property type="entry name" value="MATE_euk"/>
</dbReference>
<sequence>MDSSNSNIIPLIENHSDHEEIRDCHGLVKEFGQESKRLWQLAAPAIFTAICQYSLGALTQTFAGQVGELELAAVSVENSVVAGLAFGIMLGMGSALETLCGQAYGAGNLKMLGVYMQRSWVILLTTACLLVPLYVWSPPILELFGETAEISHAAGKKVCSVDASTVIRLRAQFPNTKVLTSTGESPGHDLDFRWGIGATYIFQLVANTKTWVGLNWGSTHAQHLVVDNRYWSIFVHRHYHVRWCLEWILMAGILRLFGVLVHDGAGGHSRPFAESFDPGRRHFYLVEDCLTQNQLVIYDTCLHSHHKSMNINGWDAMIPLGFNAAISVRVSNELGAGNARAAKFSVIVVSATSVAIGVICMIIVLATREYFPIFFTSSDAVAKETTRLAILLGFTVLMNSLQPVLSGVAVGAGWQSLVAYINIVCYYVVGLPAGILLGFTFGFGIMAEQAEGRIRKWGGSAAEQY</sequence>
<evidence type="ECO:0000313" key="7">
    <source>
        <dbReference type="EMBL" id="EXC07331.1"/>
    </source>
</evidence>
<accession>W9RT77</accession>
<organism evidence="7 8">
    <name type="scientific">Morus notabilis</name>
    <dbReference type="NCBI Taxonomy" id="981085"/>
    <lineage>
        <taxon>Eukaryota</taxon>
        <taxon>Viridiplantae</taxon>
        <taxon>Streptophyta</taxon>
        <taxon>Embryophyta</taxon>
        <taxon>Tracheophyta</taxon>
        <taxon>Spermatophyta</taxon>
        <taxon>Magnoliopsida</taxon>
        <taxon>eudicotyledons</taxon>
        <taxon>Gunneridae</taxon>
        <taxon>Pentapetalae</taxon>
        <taxon>rosids</taxon>
        <taxon>fabids</taxon>
        <taxon>Rosales</taxon>
        <taxon>Moraceae</taxon>
        <taxon>Moreae</taxon>
        <taxon>Morus</taxon>
    </lineage>
</organism>
<dbReference type="GO" id="GO:0042910">
    <property type="term" value="F:xenobiotic transmembrane transporter activity"/>
    <property type="evidence" value="ECO:0007669"/>
    <property type="project" value="InterPro"/>
</dbReference>
<feature type="transmembrane region" description="Helical" evidence="6">
    <location>
        <begin position="38"/>
        <end position="59"/>
    </location>
</feature>
<dbReference type="GO" id="GO:0016020">
    <property type="term" value="C:membrane"/>
    <property type="evidence" value="ECO:0007669"/>
    <property type="project" value="UniProtKB-SubCell"/>
</dbReference>
<dbReference type="Pfam" id="PF01554">
    <property type="entry name" value="MatE"/>
    <property type="match status" value="2"/>
</dbReference>
<feature type="transmembrane region" description="Helical" evidence="6">
    <location>
        <begin position="344"/>
        <end position="367"/>
    </location>
</feature>
<proteinExistence type="inferred from homology"/>
<comment type="subcellular location">
    <subcellularLocation>
        <location evidence="1">Membrane</location>
        <topology evidence="1">Multi-pass membrane protein</topology>
    </subcellularLocation>
</comment>
<feature type="transmembrane region" description="Helical" evidence="6">
    <location>
        <begin position="388"/>
        <end position="414"/>
    </location>
</feature>
<protein>
    <recommendedName>
        <fullName evidence="6">Protein DETOXIFICATION</fullName>
    </recommendedName>
    <alternativeName>
        <fullName evidence="6">Multidrug and toxic compound extrusion protein</fullName>
    </alternativeName>
</protein>
<feature type="transmembrane region" description="Helical" evidence="6">
    <location>
        <begin position="120"/>
        <end position="137"/>
    </location>
</feature>
<keyword evidence="4 6" id="KW-1133">Transmembrane helix</keyword>
<comment type="caution">
    <text evidence="6">Lacks conserved residue(s) required for the propagation of feature annotation.</text>
</comment>
<evidence type="ECO:0000256" key="4">
    <source>
        <dbReference type="ARBA" id="ARBA00022989"/>
    </source>
</evidence>
<dbReference type="InterPro" id="IPR002528">
    <property type="entry name" value="MATE_fam"/>
</dbReference>
<dbReference type="eggNOG" id="KOG1347">
    <property type="taxonomic scope" value="Eukaryota"/>
</dbReference>
<gene>
    <name evidence="7" type="ORF">L484_021239</name>
</gene>
<dbReference type="Proteomes" id="UP000030645">
    <property type="component" value="Unassembled WGS sequence"/>
</dbReference>
<name>W9RT77_9ROSA</name>
<dbReference type="GO" id="GO:1990961">
    <property type="term" value="P:xenobiotic detoxification by transmembrane export across the plasma membrane"/>
    <property type="evidence" value="ECO:0007669"/>
    <property type="project" value="InterPro"/>
</dbReference>
<evidence type="ECO:0000256" key="1">
    <source>
        <dbReference type="ARBA" id="ARBA00004141"/>
    </source>
</evidence>
<keyword evidence="3 6" id="KW-0812">Transmembrane</keyword>
<feature type="transmembrane region" description="Helical" evidence="6">
    <location>
        <begin position="79"/>
        <end position="99"/>
    </location>
</feature>
<evidence type="ECO:0000256" key="5">
    <source>
        <dbReference type="ARBA" id="ARBA00023136"/>
    </source>
</evidence>
<evidence type="ECO:0000256" key="2">
    <source>
        <dbReference type="ARBA" id="ARBA00010199"/>
    </source>
</evidence>
<dbReference type="CDD" id="cd13132">
    <property type="entry name" value="MATE_eukaryotic"/>
    <property type="match status" value="1"/>
</dbReference>
<comment type="similarity">
    <text evidence="2 6">Belongs to the multi antimicrobial extrusion (MATE) (TC 2.A.66.1) family.</text>
</comment>
<keyword evidence="5 6" id="KW-0472">Membrane</keyword>
<evidence type="ECO:0000256" key="6">
    <source>
        <dbReference type="RuleBase" id="RU004914"/>
    </source>
</evidence>
<dbReference type="EMBL" id="KE345585">
    <property type="protein sequence ID" value="EXC07331.1"/>
    <property type="molecule type" value="Genomic_DNA"/>
</dbReference>
<reference evidence="8" key="1">
    <citation type="submission" date="2013-01" db="EMBL/GenBank/DDBJ databases">
        <title>Draft Genome Sequence of a Mulberry Tree, Morus notabilis C.K. Schneid.</title>
        <authorList>
            <person name="He N."/>
            <person name="Zhao S."/>
        </authorList>
    </citation>
    <scope>NUCLEOTIDE SEQUENCE</scope>
</reference>
<dbReference type="PANTHER" id="PTHR11206">
    <property type="entry name" value="MULTIDRUG RESISTANCE PROTEIN"/>
    <property type="match status" value="1"/>
</dbReference>
<feature type="transmembrane region" description="Helical" evidence="6">
    <location>
        <begin position="420"/>
        <end position="446"/>
    </location>
</feature>